<reference evidence="2" key="2">
    <citation type="submission" date="2018-08" db="UniProtKB">
        <authorList>
            <consortium name="EnsemblPlants"/>
        </authorList>
    </citation>
    <scope>IDENTIFICATION</scope>
    <source>
        <strain evidence="2">Yugu1</strain>
    </source>
</reference>
<keyword evidence="1" id="KW-0732">Signal</keyword>
<keyword evidence="3" id="KW-1185">Reference proteome</keyword>
<protein>
    <submittedName>
        <fullName evidence="2">Uncharacterized protein</fullName>
    </submittedName>
</protein>
<sequence>MPSCSHFYILLESVLMHILHLHLTVSELHSPCRVQLILVTGCYMESGVSAALQVSCEDIGWL</sequence>
<dbReference type="HOGENOM" id="CLU_2908372_0_0_1"/>
<dbReference type="EMBL" id="AGNK02002315">
    <property type="status" value="NOT_ANNOTATED_CDS"/>
    <property type="molecule type" value="Genomic_DNA"/>
</dbReference>
<name>K3Y0Q6_SETIT</name>
<organism evidence="2 3">
    <name type="scientific">Setaria italica</name>
    <name type="common">Foxtail millet</name>
    <name type="synonym">Panicum italicum</name>
    <dbReference type="NCBI Taxonomy" id="4555"/>
    <lineage>
        <taxon>Eukaryota</taxon>
        <taxon>Viridiplantae</taxon>
        <taxon>Streptophyta</taxon>
        <taxon>Embryophyta</taxon>
        <taxon>Tracheophyta</taxon>
        <taxon>Spermatophyta</taxon>
        <taxon>Magnoliopsida</taxon>
        <taxon>Liliopsida</taxon>
        <taxon>Poales</taxon>
        <taxon>Poaceae</taxon>
        <taxon>PACMAD clade</taxon>
        <taxon>Panicoideae</taxon>
        <taxon>Panicodae</taxon>
        <taxon>Paniceae</taxon>
        <taxon>Cenchrinae</taxon>
        <taxon>Setaria</taxon>
    </lineage>
</organism>
<proteinExistence type="predicted"/>
<dbReference type="AlphaFoldDB" id="K3Y0Q6"/>
<reference evidence="3" key="1">
    <citation type="journal article" date="2012" name="Nat. Biotechnol.">
        <title>Reference genome sequence of the model plant Setaria.</title>
        <authorList>
            <person name="Bennetzen J.L."/>
            <person name="Schmutz J."/>
            <person name="Wang H."/>
            <person name="Percifield R."/>
            <person name="Hawkins J."/>
            <person name="Pontaroli A.C."/>
            <person name="Estep M."/>
            <person name="Feng L."/>
            <person name="Vaughn J.N."/>
            <person name="Grimwood J."/>
            <person name="Jenkins J."/>
            <person name="Barry K."/>
            <person name="Lindquist E."/>
            <person name="Hellsten U."/>
            <person name="Deshpande S."/>
            <person name="Wang X."/>
            <person name="Wu X."/>
            <person name="Mitros T."/>
            <person name="Triplett J."/>
            <person name="Yang X."/>
            <person name="Ye C.Y."/>
            <person name="Mauro-Herrera M."/>
            <person name="Wang L."/>
            <person name="Li P."/>
            <person name="Sharma M."/>
            <person name="Sharma R."/>
            <person name="Ronald P.C."/>
            <person name="Panaud O."/>
            <person name="Kellogg E.A."/>
            <person name="Brutnell T.P."/>
            <person name="Doust A.N."/>
            <person name="Tuskan G.A."/>
            <person name="Rokhsar D."/>
            <person name="Devos K.M."/>
        </authorList>
    </citation>
    <scope>NUCLEOTIDE SEQUENCE [LARGE SCALE GENOMIC DNA]</scope>
    <source>
        <strain evidence="3">cv. Yugu1</strain>
    </source>
</reference>
<dbReference type="EnsemblPlants" id="KQL10084">
    <property type="protein sequence ID" value="KQL10084"/>
    <property type="gene ID" value="SETIT_007767mg"/>
</dbReference>
<feature type="signal peptide" evidence="1">
    <location>
        <begin position="1"/>
        <end position="26"/>
    </location>
</feature>
<dbReference type="Gramene" id="KQL10084">
    <property type="protein sequence ID" value="KQL10084"/>
    <property type="gene ID" value="SETIT_007767mg"/>
</dbReference>
<evidence type="ECO:0000313" key="2">
    <source>
        <dbReference type="EnsemblPlants" id="KQL10084"/>
    </source>
</evidence>
<evidence type="ECO:0000256" key="1">
    <source>
        <dbReference type="SAM" id="SignalP"/>
    </source>
</evidence>
<evidence type="ECO:0000313" key="3">
    <source>
        <dbReference type="Proteomes" id="UP000004995"/>
    </source>
</evidence>
<dbReference type="Proteomes" id="UP000004995">
    <property type="component" value="Unassembled WGS sequence"/>
</dbReference>
<dbReference type="InParanoid" id="K3Y0Q6"/>
<feature type="chain" id="PRO_5010126317" evidence="1">
    <location>
        <begin position="27"/>
        <end position="62"/>
    </location>
</feature>
<accession>K3Y0Q6</accession>